<keyword evidence="2" id="KW-0560">Oxidoreductase</keyword>
<dbReference type="Pfam" id="PF00107">
    <property type="entry name" value="ADH_zinc_N"/>
    <property type="match status" value="1"/>
</dbReference>
<dbReference type="EMBL" id="SNXZ01000002">
    <property type="protein sequence ID" value="TDQ01012.1"/>
    <property type="molecule type" value="Genomic_DNA"/>
</dbReference>
<evidence type="ECO:0000313" key="5">
    <source>
        <dbReference type="Proteomes" id="UP000295444"/>
    </source>
</evidence>
<dbReference type="OrthoDB" id="5195079at2"/>
<evidence type="ECO:0000256" key="2">
    <source>
        <dbReference type="ARBA" id="ARBA00023002"/>
    </source>
</evidence>
<dbReference type="PANTHER" id="PTHR48106:SF13">
    <property type="entry name" value="QUINONE OXIDOREDUCTASE-RELATED"/>
    <property type="match status" value="1"/>
</dbReference>
<keyword evidence="1" id="KW-0521">NADP</keyword>
<accession>A0A4R6SG62</accession>
<dbReference type="AlphaFoldDB" id="A0A4R6SG62"/>
<dbReference type="RefSeq" id="WP_133849647.1">
    <property type="nucleotide sequence ID" value="NZ_SNXZ01000002.1"/>
</dbReference>
<evidence type="ECO:0000259" key="3">
    <source>
        <dbReference type="SMART" id="SM00829"/>
    </source>
</evidence>
<feature type="domain" description="Enoyl reductase (ER)" evidence="3">
    <location>
        <begin position="10"/>
        <end position="318"/>
    </location>
</feature>
<dbReference type="SUPFAM" id="SSF50129">
    <property type="entry name" value="GroES-like"/>
    <property type="match status" value="1"/>
</dbReference>
<dbReference type="GO" id="GO:0035925">
    <property type="term" value="F:mRNA 3'-UTR AU-rich region binding"/>
    <property type="evidence" value="ECO:0007669"/>
    <property type="project" value="TreeGrafter"/>
</dbReference>
<dbReference type="InterPro" id="IPR020843">
    <property type="entry name" value="ER"/>
</dbReference>
<dbReference type="Pfam" id="PF08240">
    <property type="entry name" value="ADH_N"/>
    <property type="match status" value="1"/>
</dbReference>
<dbReference type="GO" id="GO:0070402">
    <property type="term" value="F:NADPH binding"/>
    <property type="evidence" value="ECO:0007669"/>
    <property type="project" value="TreeGrafter"/>
</dbReference>
<dbReference type="InterPro" id="IPR013149">
    <property type="entry name" value="ADH-like_C"/>
</dbReference>
<sequence length="322" mass="33008">MRAIRQYEFGPPQRLRYERVDDPAPGPGQVRIAVAAAGVHFIDTAIRAGRRFGPPLPSLPMTPGREVAGLVESIGDGVDPAWLGVDVVAHLGMASGGYAELAVADVAALHRRSGLDPSAAVAMVGTGRTTMGLLGLAALRPDDVVLVTSAAGGIGTLLVQAARAVGATVIGVAGGAEKIRRVLLNGASIVADYTGSGWYGAVREQLYGRRVSVVFDGVGGSVATSALRLLGDGGRMLTFGWSSGASMEYDADEVAARGIKVVNALAAPMPPARELAAQALAEATAGRWVPAVQAFPLASAAEAHQALEERRTSGKVVLLPAH</sequence>
<dbReference type="Gene3D" id="3.40.50.720">
    <property type="entry name" value="NAD(P)-binding Rossmann-like Domain"/>
    <property type="match status" value="1"/>
</dbReference>
<evidence type="ECO:0000313" key="4">
    <source>
        <dbReference type="EMBL" id="TDQ01012.1"/>
    </source>
</evidence>
<dbReference type="SUPFAM" id="SSF51735">
    <property type="entry name" value="NAD(P)-binding Rossmann-fold domains"/>
    <property type="match status" value="1"/>
</dbReference>
<comment type="caution">
    <text evidence="4">The sequence shown here is derived from an EMBL/GenBank/DDBJ whole genome shotgun (WGS) entry which is preliminary data.</text>
</comment>
<dbReference type="CDD" id="cd08244">
    <property type="entry name" value="MDR_enoyl_red"/>
    <property type="match status" value="1"/>
</dbReference>
<reference evidence="4 5" key="1">
    <citation type="submission" date="2019-03" db="EMBL/GenBank/DDBJ databases">
        <title>Genomic Encyclopedia of Type Strains, Phase IV (KMG-IV): sequencing the most valuable type-strain genomes for metagenomic binning, comparative biology and taxonomic classification.</title>
        <authorList>
            <person name="Goeker M."/>
        </authorList>
    </citation>
    <scope>NUCLEOTIDE SEQUENCE [LARGE SCALE GENOMIC DNA]</scope>
    <source>
        <strain evidence="4 5">DSM 45361</strain>
    </source>
</reference>
<name>A0A4R6SG62_LABRH</name>
<organism evidence="4 5">
    <name type="scientific">Labedaea rhizosphaerae</name>
    <dbReference type="NCBI Taxonomy" id="598644"/>
    <lineage>
        <taxon>Bacteria</taxon>
        <taxon>Bacillati</taxon>
        <taxon>Actinomycetota</taxon>
        <taxon>Actinomycetes</taxon>
        <taxon>Pseudonocardiales</taxon>
        <taxon>Pseudonocardiaceae</taxon>
        <taxon>Labedaea</taxon>
    </lineage>
</organism>
<proteinExistence type="predicted"/>
<keyword evidence="5" id="KW-1185">Reference proteome</keyword>
<dbReference type="Proteomes" id="UP000295444">
    <property type="component" value="Unassembled WGS sequence"/>
</dbReference>
<dbReference type="InterPro" id="IPR011032">
    <property type="entry name" value="GroES-like_sf"/>
</dbReference>
<dbReference type="InterPro" id="IPR013154">
    <property type="entry name" value="ADH-like_N"/>
</dbReference>
<gene>
    <name evidence="4" type="ORF">EV186_102879</name>
</gene>
<dbReference type="SMART" id="SM00829">
    <property type="entry name" value="PKS_ER"/>
    <property type="match status" value="1"/>
</dbReference>
<dbReference type="InterPro" id="IPR036291">
    <property type="entry name" value="NAD(P)-bd_dom_sf"/>
</dbReference>
<dbReference type="GO" id="GO:0003960">
    <property type="term" value="F:quinone reductase (NADPH) activity"/>
    <property type="evidence" value="ECO:0007669"/>
    <property type="project" value="TreeGrafter"/>
</dbReference>
<dbReference type="PANTHER" id="PTHR48106">
    <property type="entry name" value="QUINONE OXIDOREDUCTASE PIG3-RELATED"/>
    <property type="match status" value="1"/>
</dbReference>
<protein>
    <submittedName>
        <fullName evidence="4">NADPH:quinone reductase-like Zn-dependent oxidoreductase</fullName>
    </submittedName>
</protein>
<dbReference type="PROSITE" id="PS01162">
    <property type="entry name" value="QOR_ZETA_CRYSTAL"/>
    <property type="match status" value="1"/>
</dbReference>
<dbReference type="GO" id="GO:0005829">
    <property type="term" value="C:cytosol"/>
    <property type="evidence" value="ECO:0007669"/>
    <property type="project" value="TreeGrafter"/>
</dbReference>
<evidence type="ECO:0000256" key="1">
    <source>
        <dbReference type="ARBA" id="ARBA00022857"/>
    </source>
</evidence>
<dbReference type="GO" id="GO:0008270">
    <property type="term" value="F:zinc ion binding"/>
    <property type="evidence" value="ECO:0007669"/>
    <property type="project" value="InterPro"/>
</dbReference>
<dbReference type="Gene3D" id="3.90.180.10">
    <property type="entry name" value="Medium-chain alcohol dehydrogenases, catalytic domain"/>
    <property type="match status" value="1"/>
</dbReference>
<dbReference type="InterPro" id="IPR002364">
    <property type="entry name" value="Quin_OxRdtase/zeta-crystal_CS"/>
</dbReference>